<keyword evidence="1" id="KW-0812">Transmembrane</keyword>
<evidence type="ECO:0000313" key="3">
    <source>
        <dbReference type="Proteomes" id="UP000478505"/>
    </source>
</evidence>
<protein>
    <submittedName>
        <fullName evidence="2">Uncharacterized protein</fullName>
    </submittedName>
</protein>
<keyword evidence="1" id="KW-1133">Transmembrane helix</keyword>
<dbReference type="AlphaFoldDB" id="A0A6B3R718"/>
<dbReference type="EMBL" id="JAAIKD010000009">
    <property type="protein sequence ID" value="NEV95005.1"/>
    <property type="molecule type" value="Genomic_DNA"/>
</dbReference>
<organism evidence="2 3">
    <name type="scientific">Psychroflexus aurantiacus</name>
    <dbReference type="NCBI Taxonomy" id="2709310"/>
    <lineage>
        <taxon>Bacteria</taxon>
        <taxon>Pseudomonadati</taxon>
        <taxon>Bacteroidota</taxon>
        <taxon>Flavobacteriia</taxon>
        <taxon>Flavobacteriales</taxon>
        <taxon>Flavobacteriaceae</taxon>
        <taxon>Psychroflexus</taxon>
    </lineage>
</organism>
<keyword evidence="1" id="KW-0472">Membrane</keyword>
<gene>
    <name evidence="2" type="ORF">G3567_12750</name>
</gene>
<proteinExistence type="predicted"/>
<reference evidence="2 3" key="1">
    <citation type="submission" date="2020-02" db="EMBL/GenBank/DDBJ databases">
        <title>Flavobacteriaceae Psychroflexus bacterium YR1-1, complete genome.</title>
        <authorList>
            <person name="Li Y."/>
            <person name="Wu S."/>
        </authorList>
    </citation>
    <scope>NUCLEOTIDE SEQUENCE [LARGE SCALE GENOMIC DNA]</scope>
    <source>
        <strain evidence="2 3">YR1-1</strain>
    </source>
</reference>
<dbReference type="RefSeq" id="WP_164005700.1">
    <property type="nucleotide sequence ID" value="NZ_JAAIKD010000009.1"/>
</dbReference>
<evidence type="ECO:0000313" key="2">
    <source>
        <dbReference type="EMBL" id="NEV95005.1"/>
    </source>
</evidence>
<comment type="caution">
    <text evidence="2">The sequence shown here is derived from an EMBL/GenBank/DDBJ whole genome shotgun (WGS) entry which is preliminary data.</text>
</comment>
<evidence type="ECO:0000256" key="1">
    <source>
        <dbReference type="SAM" id="Phobius"/>
    </source>
</evidence>
<sequence length="59" mass="7209">MQQSELPKPEGSHSESYKPEEFTEFLQENWIYLAFVLVIIYIVVMYSKILRDRKRNREE</sequence>
<feature type="transmembrane region" description="Helical" evidence="1">
    <location>
        <begin position="30"/>
        <end position="47"/>
    </location>
</feature>
<name>A0A6B3R718_9FLAO</name>
<keyword evidence="3" id="KW-1185">Reference proteome</keyword>
<dbReference type="Proteomes" id="UP000478505">
    <property type="component" value="Unassembled WGS sequence"/>
</dbReference>
<accession>A0A6B3R718</accession>